<evidence type="ECO:0000256" key="5">
    <source>
        <dbReference type="ARBA" id="ARBA00012448"/>
    </source>
</evidence>
<feature type="domain" description="Penicillin-binding protein dimerisation" evidence="16">
    <location>
        <begin position="65"/>
        <end position="293"/>
    </location>
</feature>
<keyword evidence="18" id="KW-1185">Reference proteome</keyword>
<keyword evidence="8" id="KW-0133">Cell shape</keyword>
<feature type="transmembrane region" description="Helical" evidence="14">
    <location>
        <begin position="21"/>
        <end position="41"/>
    </location>
</feature>
<evidence type="ECO:0000256" key="10">
    <source>
        <dbReference type="ARBA" id="ARBA00022989"/>
    </source>
</evidence>
<dbReference type="PANTHER" id="PTHR30627">
    <property type="entry name" value="PEPTIDOGLYCAN D,D-TRANSPEPTIDASE"/>
    <property type="match status" value="1"/>
</dbReference>
<comment type="subcellular location">
    <subcellularLocation>
        <location evidence="2">Cell membrane</location>
    </subcellularLocation>
    <subcellularLocation>
        <location evidence="1">Membrane</location>
        <topology evidence="1">Single-pass membrane protein</topology>
    </subcellularLocation>
</comment>
<dbReference type="RefSeq" id="WP_034629178.1">
    <property type="nucleotide sequence ID" value="NZ_JRJU01000013.1"/>
</dbReference>
<dbReference type="OrthoDB" id="9770103at2"/>
<dbReference type="InterPro" id="IPR050515">
    <property type="entry name" value="Beta-lactam/transpept"/>
</dbReference>
<dbReference type="GO" id="GO:0071972">
    <property type="term" value="F:peptidoglycan L,D-transpeptidase activity"/>
    <property type="evidence" value="ECO:0007669"/>
    <property type="project" value="TreeGrafter"/>
</dbReference>
<dbReference type="GO" id="GO:0071555">
    <property type="term" value="P:cell wall organization"/>
    <property type="evidence" value="ECO:0007669"/>
    <property type="project" value="UniProtKB-KW"/>
</dbReference>
<keyword evidence="9" id="KW-0573">Peptidoglycan synthesis</keyword>
<comment type="pathway">
    <text evidence="3">Cell wall biogenesis; peptidoglycan biosynthesis.</text>
</comment>
<evidence type="ECO:0000256" key="1">
    <source>
        <dbReference type="ARBA" id="ARBA00004167"/>
    </source>
</evidence>
<evidence type="ECO:0000256" key="6">
    <source>
        <dbReference type="ARBA" id="ARBA00022475"/>
    </source>
</evidence>
<dbReference type="GO" id="GO:0009002">
    <property type="term" value="F:serine-type D-Ala-D-Ala carboxypeptidase activity"/>
    <property type="evidence" value="ECO:0007669"/>
    <property type="project" value="UniProtKB-EC"/>
</dbReference>
<evidence type="ECO:0000313" key="18">
    <source>
        <dbReference type="Proteomes" id="UP000030832"/>
    </source>
</evidence>
<dbReference type="SUPFAM" id="SSF56519">
    <property type="entry name" value="Penicillin binding protein dimerisation domain"/>
    <property type="match status" value="1"/>
</dbReference>
<name>A0A0B0IBS5_9BACI</name>
<protein>
    <recommendedName>
        <fullName evidence="5">serine-type D-Ala-D-Ala carboxypeptidase</fullName>
        <ecNumber evidence="5">3.4.16.4</ecNumber>
    </recommendedName>
</protein>
<dbReference type="InterPro" id="IPR001460">
    <property type="entry name" value="PCN-bd_Tpept"/>
</dbReference>
<dbReference type="UniPathway" id="UPA00219"/>
<dbReference type="GO" id="GO:0008658">
    <property type="term" value="F:penicillin binding"/>
    <property type="evidence" value="ECO:0007669"/>
    <property type="project" value="InterPro"/>
</dbReference>
<keyword evidence="12" id="KW-0961">Cell wall biogenesis/degradation</keyword>
<dbReference type="InterPro" id="IPR036138">
    <property type="entry name" value="PBP_dimer_sf"/>
</dbReference>
<dbReference type="Gene3D" id="3.90.1310.10">
    <property type="entry name" value="Penicillin-binding protein 2a (Domain 2)"/>
    <property type="match status" value="1"/>
</dbReference>
<reference evidence="17 18" key="1">
    <citation type="submission" date="2014-09" db="EMBL/GenBank/DDBJ databases">
        <title>Genome sequencing and annotation of Bacillus Okhensis strain Kh10-101T.</title>
        <authorList>
            <person name="Prakash J.S."/>
        </authorList>
    </citation>
    <scope>NUCLEOTIDE SEQUENCE [LARGE SCALE GENOMIC DNA]</scope>
    <source>
        <strain evidence="18">Kh10-101T</strain>
    </source>
</reference>
<dbReference type="STRING" id="333138.LQ50_12110"/>
<evidence type="ECO:0000259" key="15">
    <source>
        <dbReference type="Pfam" id="PF00905"/>
    </source>
</evidence>
<evidence type="ECO:0000256" key="3">
    <source>
        <dbReference type="ARBA" id="ARBA00004752"/>
    </source>
</evidence>
<dbReference type="EC" id="3.4.16.4" evidence="5"/>
<evidence type="ECO:0000313" key="17">
    <source>
        <dbReference type="EMBL" id="KHF40023.1"/>
    </source>
</evidence>
<keyword evidence="10 14" id="KW-1133">Transmembrane helix</keyword>
<evidence type="ECO:0000256" key="14">
    <source>
        <dbReference type="SAM" id="Phobius"/>
    </source>
</evidence>
<comment type="similarity">
    <text evidence="4">Belongs to the transpeptidase family.</text>
</comment>
<comment type="caution">
    <text evidence="17">The sequence shown here is derived from an EMBL/GenBank/DDBJ whole genome shotgun (WGS) entry which is preliminary data.</text>
</comment>
<dbReference type="InterPro" id="IPR005311">
    <property type="entry name" value="PBP_dimer"/>
</dbReference>
<dbReference type="PANTHER" id="PTHR30627:SF2">
    <property type="entry name" value="PEPTIDOGLYCAN D,D-TRANSPEPTIDASE MRDA"/>
    <property type="match status" value="1"/>
</dbReference>
<keyword evidence="7 14" id="KW-0812">Transmembrane</keyword>
<evidence type="ECO:0000259" key="16">
    <source>
        <dbReference type="Pfam" id="PF03717"/>
    </source>
</evidence>
<dbReference type="GO" id="GO:0005886">
    <property type="term" value="C:plasma membrane"/>
    <property type="evidence" value="ECO:0007669"/>
    <property type="project" value="UniProtKB-SubCell"/>
</dbReference>
<comment type="catalytic activity">
    <reaction evidence="13">
        <text>Preferential cleavage: (Ac)2-L-Lys-D-Ala-|-D-Ala. Also transpeptidation of peptidyl-alanyl moieties that are N-acyl substituents of D-alanine.</text>
        <dbReference type="EC" id="3.4.16.4"/>
    </reaction>
</comment>
<evidence type="ECO:0000256" key="4">
    <source>
        <dbReference type="ARBA" id="ARBA00007171"/>
    </source>
</evidence>
<dbReference type="Pfam" id="PF00905">
    <property type="entry name" value="Transpeptidase"/>
    <property type="match status" value="1"/>
</dbReference>
<evidence type="ECO:0000256" key="9">
    <source>
        <dbReference type="ARBA" id="ARBA00022984"/>
    </source>
</evidence>
<evidence type="ECO:0000256" key="7">
    <source>
        <dbReference type="ARBA" id="ARBA00022692"/>
    </source>
</evidence>
<evidence type="ECO:0000256" key="2">
    <source>
        <dbReference type="ARBA" id="ARBA00004236"/>
    </source>
</evidence>
<proteinExistence type="inferred from homology"/>
<dbReference type="eggNOG" id="COG0768">
    <property type="taxonomic scope" value="Bacteria"/>
</dbReference>
<feature type="domain" description="Penicillin-binding protein transpeptidase" evidence="15">
    <location>
        <begin position="345"/>
        <end position="683"/>
    </location>
</feature>
<organism evidence="17 18">
    <name type="scientific">Halalkalibacter okhensis</name>
    <dbReference type="NCBI Taxonomy" id="333138"/>
    <lineage>
        <taxon>Bacteria</taxon>
        <taxon>Bacillati</taxon>
        <taxon>Bacillota</taxon>
        <taxon>Bacilli</taxon>
        <taxon>Bacillales</taxon>
        <taxon>Bacillaceae</taxon>
        <taxon>Halalkalibacter</taxon>
    </lineage>
</organism>
<dbReference type="Gene3D" id="3.40.710.10">
    <property type="entry name" value="DD-peptidase/beta-lactamase superfamily"/>
    <property type="match status" value="1"/>
</dbReference>
<dbReference type="InterPro" id="IPR012338">
    <property type="entry name" value="Beta-lactam/transpept-like"/>
</dbReference>
<evidence type="ECO:0000256" key="11">
    <source>
        <dbReference type="ARBA" id="ARBA00023136"/>
    </source>
</evidence>
<dbReference type="AlphaFoldDB" id="A0A0B0IBS5"/>
<dbReference type="SUPFAM" id="SSF56601">
    <property type="entry name" value="beta-lactamase/transpeptidase-like"/>
    <property type="match status" value="1"/>
</dbReference>
<accession>A0A0B0IBS5</accession>
<dbReference type="Proteomes" id="UP000030832">
    <property type="component" value="Unassembled WGS sequence"/>
</dbReference>
<dbReference type="Pfam" id="PF03717">
    <property type="entry name" value="PBP_dimer"/>
    <property type="match status" value="1"/>
</dbReference>
<sequence length="711" mass="79948">MKKKIKPKHRQRKRNHLSFRLNVLFFVVFLLFSALILRLGFVQIVEGETFVNELASTTNATERHDAPRGVMYDRYGHVVVDNQLELSVTYTNPSRTTKAQTMLEIAQDLEPLIEVDTERVTPRDKRDYILLTMSEEDRYKLVTREERRDLDGPSSEYQLEIERITDEQIDRLSSQELQVAAIYREMARGYANSPQRIKQRITDEEAHVISENLDRLPGIDIARHSSRTYPYGDSFHSFFGSTSQIPSERVDYYLSRGYERSDIVGTSYLEAQYEEVLRGQKAVVESVTKREGTRTIDSTVNERLGQRGNDLVLTLDMELQQRLEDIIDQEIRKSGNSFILDRSAYAVLMDPRTGDILAMAGFWDPAGRERDSYADHIGNVNKAFEMGSSVKAASVLTGFHAGVASPGTRFNDRPIYLPQTPPKRSWNTSGFGWIDDRRALEQSSNVYMFEIGMRMANCYYTAPNTRCGWTTGSGGTIERAYQEVRNSFSQFGLGSETGIDLPSYSSGLTGGSESGGNLLDLMIGQYDNYTTLQLAQYIATIANDGYRMEPRLVREIRNPSTIQDEQGAVVQKFEPTILNRIDMSDAHISRVQQGLRDVMTRGTARANFGNASYQPAGKTGTAQVKVAVGQGDYRRVVDGNTQSLVGYAPFNNPEIAFAVVVPDVRLGSNGGRQGIAQEISKSALEAYFELKDSRNGAKPIDEPLLEEVNID</sequence>
<evidence type="ECO:0000256" key="8">
    <source>
        <dbReference type="ARBA" id="ARBA00022960"/>
    </source>
</evidence>
<keyword evidence="6" id="KW-1003">Cell membrane</keyword>
<evidence type="ECO:0000256" key="13">
    <source>
        <dbReference type="ARBA" id="ARBA00034000"/>
    </source>
</evidence>
<dbReference type="EMBL" id="JRJU01000013">
    <property type="protein sequence ID" value="KHF40023.1"/>
    <property type="molecule type" value="Genomic_DNA"/>
</dbReference>
<keyword evidence="11 14" id="KW-0472">Membrane</keyword>
<evidence type="ECO:0000256" key="12">
    <source>
        <dbReference type="ARBA" id="ARBA00023316"/>
    </source>
</evidence>
<dbReference type="GO" id="GO:0009252">
    <property type="term" value="P:peptidoglycan biosynthetic process"/>
    <property type="evidence" value="ECO:0007669"/>
    <property type="project" value="UniProtKB-UniPathway"/>
</dbReference>
<dbReference type="Gene3D" id="1.10.10.1230">
    <property type="entry name" value="Penicillin-binding protein, N-terminal non-catalytic domain, head sub-domain"/>
    <property type="match status" value="1"/>
</dbReference>
<gene>
    <name evidence="17" type="ORF">LQ50_12110</name>
</gene>
<dbReference type="GO" id="GO:0008360">
    <property type="term" value="P:regulation of cell shape"/>
    <property type="evidence" value="ECO:0007669"/>
    <property type="project" value="UniProtKB-KW"/>
</dbReference>